<proteinExistence type="predicted"/>
<keyword evidence="2" id="KW-1185">Reference proteome</keyword>
<organism evidence="1 2">
    <name type="scientific">Euplotes crassus</name>
    <dbReference type="NCBI Taxonomy" id="5936"/>
    <lineage>
        <taxon>Eukaryota</taxon>
        <taxon>Sar</taxon>
        <taxon>Alveolata</taxon>
        <taxon>Ciliophora</taxon>
        <taxon>Intramacronucleata</taxon>
        <taxon>Spirotrichea</taxon>
        <taxon>Hypotrichia</taxon>
        <taxon>Euplotida</taxon>
        <taxon>Euplotidae</taxon>
        <taxon>Moneuplotes</taxon>
    </lineage>
</organism>
<name>A0AAD1UI69_EUPCR</name>
<comment type="caution">
    <text evidence="1">The sequence shown here is derived from an EMBL/GenBank/DDBJ whole genome shotgun (WGS) entry which is preliminary data.</text>
</comment>
<evidence type="ECO:0000313" key="1">
    <source>
        <dbReference type="EMBL" id="CAI2368341.1"/>
    </source>
</evidence>
<dbReference type="Proteomes" id="UP001295684">
    <property type="component" value="Unassembled WGS sequence"/>
</dbReference>
<reference evidence="1" key="1">
    <citation type="submission" date="2023-07" db="EMBL/GenBank/DDBJ databases">
        <authorList>
            <consortium name="AG Swart"/>
            <person name="Singh M."/>
            <person name="Singh A."/>
            <person name="Seah K."/>
            <person name="Emmerich C."/>
        </authorList>
    </citation>
    <scope>NUCLEOTIDE SEQUENCE</scope>
    <source>
        <strain evidence="1">DP1</strain>
    </source>
</reference>
<sequence>MASSAIEDSPNVGNSVGFTKASLSLVVLKSFPLQESKEIISIFYFNCINCLNKLLFK</sequence>
<gene>
    <name evidence="1" type="ORF">ECRASSUSDP1_LOCUS9632</name>
</gene>
<evidence type="ECO:0000313" key="2">
    <source>
        <dbReference type="Proteomes" id="UP001295684"/>
    </source>
</evidence>
<dbReference type="AlphaFoldDB" id="A0AAD1UI69"/>
<protein>
    <submittedName>
        <fullName evidence="1">Uncharacterized protein</fullName>
    </submittedName>
</protein>
<dbReference type="EMBL" id="CAMPGE010009474">
    <property type="protein sequence ID" value="CAI2368341.1"/>
    <property type="molecule type" value="Genomic_DNA"/>
</dbReference>
<accession>A0AAD1UI69</accession>